<dbReference type="NCBIfam" id="TIGR01167">
    <property type="entry name" value="LPXTG_anchor"/>
    <property type="match status" value="1"/>
</dbReference>
<dbReference type="Pfam" id="PF12389">
    <property type="entry name" value="Peptidase_M73"/>
    <property type="match status" value="1"/>
</dbReference>
<evidence type="ECO:0000256" key="2">
    <source>
        <dbReference type="ARBA" id="ARBA00022512"/>
    </source>
</evidence>
<feature type="compositionally biased region" description="Polar residues" evidence="6">
    <location>
        <begin position="281"/>
        <end position="300"/>
    </location>
</feature>
<feature type="compositionally biased region" description="Pro residues" evidence="6">
    <location>
        <begin position="255"/>
        <end position="277"/>
    </location>
</feature>
<gene>
    <name evidence="9" type="ORF">JOC77_000304</name>
</gene>
<comment type="caution">
    <text evidence="9">The sequence shown here is derived from an EMBL/GenBank/DDBJ whole genome shotgun (WGS) entry which is preliminary data.</text>
</comment>
<keyword evidence="10" id="KW-1185">Reference proteome</keyword>
<feature type="transmembrane region" description="Helical" evidence="7">
    <location>
        <begin position="311"/>
        <end position="330"/>
    </location>
</feature>
<keyword evidence="7" id="KW-1133">Transmembrane helix</keyword>
<dbReference type="RefSeq" id="WP_204537645.1">
    <property type="nucleotide sequence ID" value="NZ_JAFBFI010000001.1"/>
</dbReference>
<evidence type="ECO:0000313" key="10">
    <source>
        <dbReference type="Proteomes" id="UP000823486"/>
    </source>
</evidence>
<evidence type="ECO:0000259" key="8">
    <source>
        <dbReference type="Pfam" id="PF00746"/>
    </source>
</evidence>
<dbReference type="InterPro" id="IPR019931">
    <property type="entry name" value="LPXTG_anchor"/>
</dbReference>
<sequence length="340" mass="37261">MYPKKLLAKPILILMTIFVLYSFLTPKGAYAASSEIDIATDPENFLFQVDNLKPGDWMPREITIKNQGTKNFQYTAVIGSHKSHKNLFENLKLEVKENSNLLYTGLLKDFKGFGSRILKSGTSEKLLFTVTMPYELDNSFQGSSAEVEFKFVAEGRDTPPPSCEETNTCPEPPGCEETNTCPEPPDCEETNTCPEPPDCEETNTCPEPPTCEQTNTCPEPPSCEQTNTCPEPPTCEETNTCPEPPACGETNTCPEPEPNPEPTPIPTPNPAPTPIPVPDSTEPTTDSNPIPNAGTGTNGDNKLPDTATDNYNYLLIGVFLTLSGGSILFVNNRKRKENDE</sequence>
<keyword evidence="4" id="KW-0732">Signal</keyword>
<dbReference type="Pfam" id="PF00746">
    <property type="entry name" value="Gram_pos_anchor"/>
    <property type="match status" value="1"/>
</dbReference>
<dbReference type="InterPro" id="IPR022121">
    <property type="entry name" value="Peptidase_M73_camelysin"/>
</dbReference>
<keyword evidence="2" id="KW-0134">Cell wall</keyword>
<evidence type="ECO:0000256" key="7">
    <source>
        <dbReference type="SAM" id="Phobius"/>
    </source>
</evidence>
<evidence type="ECO:0000256" key="1">
    <source>
        <dbReference type="ARBA" id="ARBA00004168"/>
    </source>
</evidence>
<keyword evidence="7" id="KW-0472">Membrane</keyword>
<evidence type="ECO:0000313" key="9">
    <source>
        <dbReference type="EMBL" id="MBM7690901.1"/>
    </source>
</evidence>
<feature type="domain" description="Gram-positive cocci surface proteins LPxTG" evidence="8">
    <location>
        <begin position="298"/>
        <end position="337"/>
    </location>
</feature>
<dbReference type="Proteomes" id="UP000823486">
    <property type="component" value="Unassembled WGS sequence"/>
</dbReference>
<evidence type="ECO:0000256" key="5">
    <source>
        <dbReference type="ARBA" id="ARBA00023088"/>
    </source>
</evidence>
<proteinExistence type="predicted"/>
<accession>A0ABS2QCL3</accession>
<keyword evidence="7" id="KW-0812">Transmembrane</keyword>
<evidence type="ECO:0000256" key="3">
    <source>
        <dbReference type="ARBA" id="ARBA00022525"/>
    </source>
</evidence>
<keyword evidence="5" id="KW-0572">Peptidoglycan-anchor</keyword>
<evidence type="ECO:0000256" key="6">
    <source>
        <dbReference type="SAM" id="MobiDB-lite"/>
    </source>
</evidence>
<comment type="subcellular location">
    <subcellularLocation>
        <location evidence="1">Secreted</location>
        <location evidence="1">Cell wall</location>
        <topology evidence="1">Peptidoglycan-anchor</topology>
    </subcellularLocation>
</comment>
<keyword evidence="3" id="KW-0964">Secreted</keyword>
<protein>
    <submittedName>
        <fullName evidence="9">LPXTG-motif cell wall-anchored protein</fullName>
    </submittedName>
</protein>
<name>A0ABS2QCL3_9BACI</name>
<dbReference type="EMBL" id="JAFBFI010000001">
    <property type="protein sequence ID" value="MBM7690901.1"/>
    <property type="molecule type" value="Genomic_DNA"/>
</dbReference>
<reference evidence="9 10" key="1">
    <citation type="submission" date="2021-01" db="EMBL/GenBank/DDBJ databases">
        <title>Genomic Encyclopedia of Type Strains, Phase IV (KMG-IV): sequencing the most valuable type-strain genomes for metagenomic binning, comparative biology and taxonomic classification.</title>
        <authorList>
            <person name="Goeker M."/>
        </authorList>
    </citation>
    <scope>NUCLEOTIDE SEQUENCE [LARGE SCALE GENOMIC DNA]</scope>
    <source>
        <strain evidence="9 10">DSM 105482</strain>
    </source>
</reference>
<feature type="region of interest" description="Disordered" evidence="6">
    <location>
        <begin position="246"/>
        <end position="305"/>
    </location>
</feature>
<evidence type="ECO:0000256" key="4">
    <source>
        <dbReference type="ARBA" id="ARBA00022729"/>
    </source>
</evidence>
<organism evidence="9 10">
    <name type="scientific">Peribacillus deserti</name>
    <dbReference type="NCBI Taxonomy" id="673318"/>
    <lineage>
        <taxon>Bacteria</taxon>
        <taxon>Bacillati</taxon>
        <taxon>Bacillota</taxon>
        <taxon>Bacilli</taxon>
        <taxon>Bacillales</taxon>
        <taxon>Bacillaceae</taxon>
        <taxon>Peribacillus</taxon>
    </lineage>
</organism>